<dbReference type="PANTHER" id="PTHR23073">
    <property type="entry name" value="26S PROTEASOME REGULATORY SUBUNIT"/>
    <property type="match status" value="1"/>
</dbReference>
<feature type="region of interest" description="Disordered" evidence="4">
    <location>
        <begin position="1"/>
        <end position="37"/>
    </location>
</feature>
<dbReference type="VEuPathDB" id="TriTrypDB:TM35_000461310"/>
<dbReference type="InterPro" id="IPR027417">
    <property type="entry name" value="P-loop_NTPase"/>
</dbReference>
<gene>
    <name evidence="6" type="ORF">TM35_000461310</name>
</gene>
<feature type="region of interest" description="Disordered" evidence="4">
    <location>
        <begin position="157"/>
        <end position="193"/>
    </location>
</feature>
<dbReference type="AlphaFoldDB" id="A0A1X0NHS3"/>
<dbReference type="GeneID" id="39990090"/>
<accession>A0A1X0NHS3</accession>
<dbReference type="Pfam" id="PF00004">
    <property type="entry name" value="AAA"/>
    <property type="match status" value="2"/>
</dbReference>
<evidence type="ECO:0000313" key="6">
    <source>
        <dbReference type="EMBL" id="ORC84312.1"/>
    </source>
</evidence>
<dbReference type="EMBL" id="NBCO01000046">
    <property type="protein sequence ID" value="ORC84312.1"/>
    <property type="molecule type" value="Genomic_DNA"/>
</dbReference>
<comment type="similarity">
    <text evidence="1">Belongs to the AAA ATPase family.</text>
</comment>
<keyword evidence="3" id="KW-0067">ATP-binding</keyword>
<feature type="compositionally biased region" description="Low complexity" evidence="4">
    <location>
        <begin position="164"/>
        <end position="176"/>
    </location>
</feature>
<dbReference type="Gene3D" id="3.40.50.300">
    <property type="entry name" value="P-loop containing nucleotide triphosphate hydrolases"/>
    <property type="match status" value="2"/>
</dbReference>
<dbReference type="OrthoDB" id="10042665at2759"/>
<dbReference type="Proteomes" id="UP000192257">
    <property type="component" value="Unassembled WGS sequence"/>
</dbReference>
<dbReference type="InterPro" id="IPR050221">
    <property type="entry name" value="26S_Proteasome_ATPase"/>
</dbReference>
<name>A0A1X0NHS3_9TRYP</name>
<dbReference type="InterPro" id="IPR003593">
    <property type="entry name" value="AAA+_ATPase"/>
</dbReference>
<evidence type="ECO:0000256" key="3">
    <source>
        <dbReference type="ARBA" id="ARBA00022840"/>
    </source>
</evidence>
<feature type="compositionally biased region" description="Basic and acidic residues" evidence="4">
    <location>
        <begin position="178"/>
        <end position="188"/>
    </location>
</feature>
<feature type="region of interest" description="Disordered" evidence="4">
    <location>
        <begin position="511"/>
        <end position="537"/>
    </location>
</feature>
<dbReference type="STRING" id="67003.A0A1X0NHS3"/>
<feature type="domain" description="AAA+ ATPase" evidence="5">
    <location>
        <begin position="1061"/>
        <end position="1181"/>
    </location>
</feature>
<dbReference type="RefSeq" id="XP_028878378.1">
    <property type="nucleotide sequence ID" value="XM_029030310.1"/>
</dbReference>
<dbReference type="InterPro" id="IPR054472">
    <property type="entry name" value="WHD"/>
</dbReference>
<dbReference type="Pfam" id="PF22977">
    <property type="entry name" value="WHD"/>
    <property type="match status" value="1"/>
</dbReference>
<feature type="region of interest" description="Disordered" evidence="4">
    <location>
        <begin position="75"/>
        <end position="99"/>
    </location>
</feature>
<feature type="compositionally biased region" description="Low complexity" evidence="4">
    <location>
        <begin position="468"/>
        <end position="477"/>
    </location>
</feature>
<dbReference type="CDD" id="cd19481">
    <property type="entry name" value="RecA-like_protease"/>
    <property type="match status" value="1"/>
</dbReference>
<keyword evidence="2" id="KW-0547">Nucleotide-binding</keyword>
<comment type="caution">
    <text evidence="6">The sequence shown here is derived from an EMBL/GenBank/DDBJ whole genome shotgun (WGS) entry which is preliminary data.</text>
</comment>
<dbReference type="GO" id="GO:0005524">
    <property type="term" value="F:ATP binding"/>
    <property type="evidence" value="ECO:0007669"/>
    <property type="project" value="UniProtKB-KW"/>
</dbReference>
<evidence type="ECO:0000259" key="5">
    <source>
        <dbReference type="SMART" id="SM00382"/>
    </source>
</evidence>
<dbReference type="GO" id="GO:0016887">
    <property type="term" value="F:ATP hydrolysis activity"/>
    <property type="evidence" value="ECO:0007669"/>
    <property type="project" value="InterPro"/>
</dbReference>
<reference evidence="6 7" key="1">
    <citation type="submission" date="2017-03" db="EMBL/GenBank/DDBJ databases">
        <title>An alternative strategy for trypanosome survival in the mammalian bloodstream revealed through genome and transcriptome analysis of the ubiquitous bovine parasite Trypanosoma (Megatrypanum) theileri.</title>
        <authorList>
            <person name="Kelly S."/>
            <person name="Ivens A."/>
            <person name="Mott A."/>
            <person name="O'Neill E."/>
            <person name="Emms D."/>
            <person name="Macleod O."/>
            <person name="Voorheis P."/>
            <person name="Matthews J."/>
            <person name="Matthews K."/>
            <person name="Carrington M."/>
        </authorList>
    </citation>
    <scope>NUCLEOTIDE SEQUENCE [LARGE SCALE GENOMIC DNA]</scope>
    <source>
        <strain evidence="6">Edinburgh</strain>
    </source>
</reference>
<feature type="compositionally biased region" description="Low complexity" evidence="4">
    <location>
        <begin position="17"/>
        <end position="37"/>
    </location>
</feature>
<organism evidence="6 7">
    <name type="scientific">Trypanosoma theileri</name>
    <dbReference type="NCBI Taxonomy" id="67003"/>
    <lineage>
        <taxon>Eukaryota</taxon>
        <taxon>Discoba</taxon>
        <taxon>Euglenozoa</taxon>
        <taxon>Kinetoplastea</taxon>
        <taxon>Metakinetoplastina</taxon>
        <taxon>Trypanosomatida</taxon>
        <taxon>Trypanosomatidae</taxon>
        <taxon>Trypanosoma</taxon>
    </lineage>
</organism>
<proteinExistence type="inferred from homology"/>
<evidence type="ECO:0000256" key="2">
    <source>
        <dbReference type="ARBA" id="ARBA00022741"/>
    </source>
</evidence>
<dbReference type="SMART" id="SM00382">
    <property type="entry name" value="AAA"/>
    <property type="match status" value="2"/>
</dbReference>
<dbReference type="InterPro" id="IPR003959">
    <property type="entry name" value="ATPase_AAA_core"/>
</dbReference>
<keyword evidence="7" id="KW-1185">Reference proteome</keyword>
<dbReference type="SUPFAM" id="SSF52540">
    <property type="entry name" value="P-loop containing nucleoside triphosphate hydrolases"/>
    <property type="match status" value="2"/>
</dbReference>
<feature type="region of interest" description="Disordered" evidence="4">
    <location>
        <begin position="439"/>
        <end position="482"/>
    </location>
</feature>
<feature type="compositionally biased region" description="Low complexity" evidence="4">
    <location>
        <begin position="521"/>
        <end position="536"/>
    </location>
</feature>
<evidence type="ECO:0000256" key="1">
    <source>
        <dbReference type="ARBA" id="ARBA00006914"/>
    </source>
</evidence>
<protein>
    <submittedName>
        <fullName evidence="6">AAA ATPase</fullName>
    </submittedName>
</protein>
<dbReference type="FunFam" id="3.40.50.300:FF:002589">
    <property type="entry name" value="Putative AAA family ATPase"/>
    <property type="match status" value="1"/>
</dbReference>
<feature type="compositionally biased region" description="Polar residues" evidence="4">
    <location>
        <begin position="75"/>
        <end position="90"/>
    </location>
</feature>
<evidence type="ECO:0000313" key="7">
    <source>
        <dbReference type="Proteomes" id="UP000192257"/>
    </source>
</evidence>
<feature type="domain" description="AAA+ ATPase" evidence="5">
    <location>
        <begin position="802"/>
        <end position="923"/>
    </location>
</feature>
<sequence length="1272" mass="141897">MVPHPKKRGRNPSISKNTPITTTTINTTNITNTTTTGEHNTTELTYFELFNPLLQRYLSLPVSATAESDPNAISETNQEVHGKQNSNNKRNGSKTDDRVNITVQEQEQESKGNMTPHHRYEILRDFTFPNSVSAYLHRVSLLPTLPVVTADQTTMDVLNHHDNNNNNNNNNNNGNNEDGEKRRRVEEHTDLDEKDVLAEIQREAEARLPPFANDSEFITAHEMRYVWRDWVTLTSGMFSGNGQMQRVITGARLDIYHQCRPCQAAALAQYTQHITIRLQKMRMSPRIVRVAQKFRLQQHELTALIYLLVCHCGSLWPLNYSGGGALTPAAVAYHNELNSFQLMHFLADYREHMKQGVVTTDVKNKSSFMDSKLAIPQETIAALSGDNLSEEQLIKLEKTALSEVLLAEREAIAAAAAAVLTKTSSSSLTSTTVIVTAGGEGGKVKGEEEDSINRVKHTHKTEDEEDSNSCSGSSGASTPKLESLGIDPAVLQSGDESAIENAVRERLQVIFPSNHEEERQNSTTNGTSGNLTGLTSHTQGSSNIYVPYVNDIEYMDESFKLLANVVRLRGAESDMKDDEEPLFSPKTKVEATIRELRGKVRVATAIHRARTAATLKEGKFIPRIEALSQKLNLSELEKRIMLLMVGNVVSHDMLVAINGRYVMRDGQRLLTVGYILFVLCDTLKERVAARSSFYRSSPLVANNILSLTLDGSGGGRTCFNTDLMDYVVDVDRKIVDHLMGTETETAEMVPGSRLYMPDVPILNVVLPKTTKELVLTTIQHYSMFEQCKSSCGFGEGLGVSTSGLVFLFYGPSGTGKTMLANAVAHELGKRILLVSMLQFKSDDKAPEMLRFIFREAKLNDAIIFFDECESIFESRERNPLVTSLLTEFEKYDGLIILATNKAQVIDEAMNRRISLMVEFRLPDQEMREKIWQAHLPRNLALHEDVSIPMLALNYELSGGLIRNATIAAINNAVAREKSTTPTLCMRDLEEGARLQLRGFFLAAEKPPGASTESYFTPKRSLSHLVVDRQTQQQLETLVRLAKGRSTLFSQWGFNEEDCADQGAMYLFHGPSGTGKSLAAEGIAYECASTIRLCNVAELLLVEELKVHHVFSEARKLGAIIVFDEAQALFNHSDQGRHTAKLIHYHAMRYPRPVIFIVTTGTEGSAGVDMRASPFVFQQQISFRMPTQQLRRELWRRAIPEKVPVADGGIDFDELSSTSVSAKLIRAAAFSACCRVALLGTAVRHLTTEILREELENLQLKERERQPHVQMFA</sequence>
<feature type="compositionally biased region" description="Basic residues" evidence="4">
    <location>
        <begin position="1"/>
        <end position="10"/>
    </location>
</feature>
<evidence type="ECO:0000256" key="4">
    <source>
        <dbReference type="SAM" id="MobiDB-lite"/>
    </source>
</evidence>